<proteinExistence type="predicted"/>
<dbReference type="WBParaSite" id="PEQ_0000566301-mRNA-1">
    <property type="protein sequence ID" value="PEQ_0000566301-mRNA-1"/>
    <property type="gene ID" value="PEQ_0000566301"/>
</dbReference>
<evidence type="ECO:0000313" key="1">
    <source>
        <dbReference type="Proteomes" id="UP000887564"/>
    </source>
</evidence>
<keyword evidence="1" id="KW-1185">Reference proteome</keyword>
<dbReference type="Proteomes" id="UP000887564">
    <property type="component" value="Unplaced"/>
</dbReference>
<dbReference type="AlphaFoldDB" id="A0A914RGP2"/>
<organism evidence="1 2">
    <name type="scientific">Parascaris equorum</name>
    <name type="common">Equine roundworm</name>
    <dbReference type="NCBI Taxonomy" id="6256"/>
    <lineage>
        <taxon>Eukaryota</taxon>
        <taxon>Metazoa</taxon>
        <taxon>Ecdysozoa</taxon>
        <taxon>Nematoda</taxon>
        <taxon>Chromadorea</taxon>
        <taxon>Rhabditida</taxon>
        <taxon>Spirurina</taxon>
        <taxon>Ascaridomorpha</taxon>
        <taxon>Ascaridoidea</taxon>
        <taxon>Ascarididae</taxon>
        <taxon>Parascaris</taxon>
    </lineage>
</organism>
<sequence length="55" mass="6628">MRASYVSDLPISNSRSPRRSCEMPRLFRYMHVKRCQLGKSSRYRDAVRVYSKRMN</sequence>
<reference evidence="2" key="1">
    <citation type="submission" date="2022-11" db="UniProtKB">
        <authorList>
            <consortium name="WormBaseParasite"/>
        </authorList>
    </citation>
    <scope>IDENTIFICATION</scope>
</reference>
<protein>
    <submittedName>
        <fullName evidence="2">Uncharacterized protein</fullName>
    </submittedName>
</protein>
<name>A0A914RGP2_PAREQ</name>
<evidence type="ECO:0000313" key="2">
    <source>
        <dbReference type="WBParaSite" id="PEQ_0000566301-mRNA-1"/>
    </source>
</evidence>
<accession>A0A914RGP2</accession>